<dbReference type="OrthoDB" id="3283413at2759"/>
<reference evidence="1 2" key="1">
    <citation type="journal article" date="2008" name="Nature">
        <title>The genome of Laccaria bicolor provides insights into mycorrhizal symbiosis.</title>
        <authorList>
            <person name="Martin F."/>
            <person name="Aerts A."/>
            <person name="Ahren D."/>
            <person name="Brun A."/>
            <person name="Danchin E.G.J."/>
            <person name="Duchaussoy F."/>
            <person name="Gibon J."/>
            <person name="Kohler A."/>
            <person name="Lindquist E."/>
            <person name="Pereda V."/>
            <person name="Salamov A."/>
            <person name="Shapiro H.J."/>
            <person name="Wuyts J."/>
            <person name="Blaudez D."/>
            <person name="Buee M."/>
            <person name="Brokstein P."/>
            <person name="Canbaeck B."/>
            <person name="Cohen D."/>
            <person name="Courty P.E."/>
            <person name="Coutinho P.M."/>
            <person name="Delaruelle C."/>
            <person name="Detter J.C."/>
            <person name="Deveau A."/>
            <person name="DiFazio S."/>
            <person name="Duplessis S."/>
            <person name="Fraissinet-Tachet L."/>
            <person name="Lucic E."/>
            <person name="Frey-Klett P."/>
            <person name="Fourrey C."/>
            <person name="Feussner I."/>
            <person name="Gay G."/>
            <person name="Grimwood J."/>
            <person name="Hoegger P.J."/>
            <person name="Jain P."/>
            <person name="Kilaru S."/>
            <person name="Labbe J."/>
            <person name="Lin Y.C."/>
            <person name="Legue V."/>
            <person name="Le Tacon F."/>
            <person name="Marmeisse R."/>
            <person name="Melayah D."/>
            <person name="Montanini B."/>
            <person name="Muratet M."/>
            <person name="Nehls U."/>
            <person name="Niculita-Hirzel H."/>
            <person name="Oudot-Le Secq M.P."/>
            <person name="Peter M."/>
            <person name="Quesneville H."/>
            <person name="Rajashekar B."/>
            <person name="Reich M."/>
            <person name="Rouhier N."/>
            <person name="Schmutz J."/>
            <person name="Yin T."/>
            <person name="Chalot M."/>
            <person name="Henrissat B."/>
            <person name="Kuees U."/>
            <person name="Lucas S."/>
            <person name="Van de Peer Y."/>
            <person name="Podila G.K."/>
            <person name="Polle A."/>
            <person name="Pukkila P.J."/>
            <person name="Richardson P.M."/>
            <person name="Rouze P."/>
            <person name="Sanders I.R."/>
            <person name="Stajich J.E."/>
            <person name="Tunlid A."/>
            <person name="Tuskan G."/>
            <person name="Grigoriev I.V."/>
        </authorList>
    </citation>
    <scope>NUCLEOTIDE SEQUENCE [LARGE SCALE GENOMIC DNA]</scope>
    <source>
        <strain evidence="2">S238N-H82 / ATCC MYA-4686</strain>
    </source>
</reference>
<dbReference type="InParanoid" id="B0D937"/>
<name>B0D937_LACBS</name>
<accession>B0D937</accession>
<dbReference type="EMBL" id="DS547100">
    <property type="protein sequence ID" value="EDR09187.1"/>
    <property type="molecule type" value="Genomic_DNA"/>
</dbReference>
<proteinExistence type="predicted"/>
<dbReference type="RefSeq" id="XP_001880500.1">
    <property type="nucleotide sequence ID" value="XM_001880465.1"/>
</dbReference>
<evidence type="ECO:0000313" key="2">
    <source>
        <dbReference type="Proteomes" id="UP000001194"/>
    </source>
</evidence>
<gene>
    <name evidence="1" type="ORF">LACBIDRAFT_326579</name>
</gene>
<dbReference type="GeneID" id="6075791"/>
<dbReference type="KEGG" id="lbc:LACBIDRAFT_326579"/>
<dbReference type="HOGENOM" id="CLU_826585_0_0_1"/>
<evidence type="ECO:0000313" key="1">
    <source>
        <dbReference type="EMBL" id="EDR09187.1"/>
    </source>
</evidence>
<dbReference type="AlphaFoldDB" id="B0D937"/>
<keyword evidence="2" id="KW-1185">Reference proteome</keyword>
<sequence length="336" mass="37543">MPPQTVSSFQARIYGVEKLDGYTPYLFENIFSEKTIGNGAMSFSGASHPGQKEDQPMAVVCNPFELSTMSPRVLRPPQFRHHERTKSPNVFFAPSTKSGEQEKRVVPHYIYYRKYVKGGPTGSTYAIYNDDQSICRLEVKSITPPHTAGSLRQNLHKIESTPSTNSRLLISIWSQEFCDNSYRLDLSGDTYPGSSEHDPVVLSLDLVGGMNSKVLDEQMMQVSGAPPKVAFVHYRLFSEDGEFASKRSFDKEDPPLGRINVLTLRPPHTVNSLKMCIACQEGLTPVTDEMPNVQLFANLFSRDPMADGPILFYEGAYPGCEEGEPIALVYKKDERA</sequence>
<organism evidence="2">
    <name type="scientific">Laccaria bicolor (strain S238N-H82 / ATCC MYA-4686)</name>
    <name type="common">Bicoloured deceiver</name>
    <name type="synonym">Laccaria laccata var. bicolor</name>
    <dbReference type="NCBI Taxonomy" id="486041"/>
    <lineage>
        <taxon>Eukaryota</taxon>
        <taxon>Fungi</taxon>
        <taxon>Dikarya</taxon>
        <taxon>Basidiomycota</taxon>
        <taxon>Agaricomycotina</taxon>
        <taxon>Agaricomycetes</taxon>
        <taxon>Agaricomycetidae</taxon>
        <taxon>Agaricales</taxon>
        <taxon>Agaricineae</taxon>
        <taxon>Hydnangiaceae</taxon>
        <taxon>Laccaria</taxon>
    </lineage>
</organism>
<dbReference type="Proteomes" id="UP000001194">
    <property type="component" value="Unassembled WGS sequence"/>
</dbReference>
<protein>
    <submittedName>
        <fullName evidence="1">Predicted protein</fullName>
    </submittedName>
</protein>